<dbReference type="AlphaFoldDB" id="B7KFN6"/>
<dbReference type="STRING" id="65393.PCC7424_5008"/>
<proteinExistence type="predicted"/>
<evidence type="ECO:0000313" key="1">
    <source>
        <dbReference type="EMBL" id="ACK73361.1"/>
    </source>
</evidence>
<sequence>MPLKMFLICHRELKPLQAVSVRFIPTKLRTIQINIFACSCSKNFIFVLTDYYSQEVLKDGNSDTLDEALLNSKKIALTEFS</sequence>
<dbReference type="EMBL" id="CP001291">
    <property type="protein sequence ID" value="ACK73361.1"/>
    <property type="molecule type" value="Genomic_DNA"/>
</dbReference>
<accession>B7KFN6</accession>
<evidence type="ECO:0000313" key="2">
    <source>
        <dbReference type="Proteomes" id="UP000002384"/>
    </source>
</evidence>
<dbReference type="HOGENOM" id="CLU_2568142_0_0_3"/>
<gene>
    <name evidence="1" type="ordered locus">PCC7424_5008</name>
</gene>
<dbReference type="Proteomes" id="UP000002384">
    <property type="component" value="Chromosome"/>
</dbReference>
<dbReference type="KEGG" id="cyc:PCC7424_5008"/>
<keyword evidence="2" id="KW-1185">Reference proteome</keyword>
<reference evidence="2" key="1">
    <citation type="journal article" date="2011" name="MBio">
        <title>Novel metabolic attributes of the genus Cyanothece, comprising a group of unicellular nitrogen-fixing Cyanobacteria.</title>
        <authorList>
            <person name="Bandyopadhyay A."/>
            <person name="Elvitigala T."/>
            <person name="Welsh E."/>
            <person name="Stockel J."/>
            <person name="Liberton M."/>
            <person name="Min H."/>
            <person name="Sherman L.A."/>
            <person name="Pakrasi H.B."/>
        </authorList>
    </citation>
    <scope>NUCLEOTIDE SEQUENCE [LARGE SCALE GENOMIC DNA]</scope>
    <source>
        <strain evidence="2">PCC 7424</strain>
    </source>
</reference>
<name>B7KFN6_GLOC7</name>
<protein>
    <submittedName>
        <fullName evidence="1">Uncharacterized protein</fullName>
    </submittedName>
</protein>
<organism evidence="1 2">
    <name type="scientific">Gloeothece citriformis (strain PCC 7424)</name>
    <name type="common">Cyanothece sp. (strain PCC 7424)</name>
    <dbReference type="NCBI Taxonomy" id="65393"/>
    <lineage>
        <taxon>Bacteria</taxon>
        <taxon>Bacillati</taxon>
        <taxon>Cyanobacteriota</taxon>
        <taxon>Cyanophyceae</taxon>
        <taxon>Oscillatoriophycideae</taxon>
        <taxon>Chroococcales</taxon>
        <taxon>Aphanothecaceae</taxon>
        <taxon>Gloeothece</taxon>
        <taxon>Gloeothece citriformis</taxon>
    </lineage>
</organism>